<reference evidence="2 3" key="1">
    <citation type="submission" date="2021-04" db="EMBL/GenBank/DDBJ databases">
        <title>Draft genome sequence of Paenibacillus cisolokensis, LC2-13A.</title>
        <authorList>
            <person name="Uke A."/>
            <person name="Chhe C."/>
            <person name="Baramee S."/>
            <person name="Kosugi A."/>
        </authorList>
    </citation>
    <scope>NUCLEOTIDE SEQUENCE [LARGE SCALE GENOMIC DNA]</scope>
    <source>
        <strain evidence="2 3">LC2-13A</strain>
    </source>
</reference>
<evidence type="ECO:0000313" key="3">
    <source>
        <dbReference type="Proteomes" id="UP000680304"/>
    </source>
</evidence>
<name>A0ABQ4N596_9BACL</name>
<protein>
    <recommendedName>
        <fullName evidence="4">Glycosyl transferase family 1 domain-containing protein</fullName>
    </recommendedName>
</protein>
<dbReference type="EMBL" id="BOVJ01000061">
    <property type="protein sequence ID" value="GIQ63384.1"/>
    <property type="molecule type" value="Genomic_DNA"/>
</dbReference>
<accession>A0ABQ4N596</accession>
<dbReference type="Gene3D" id="3.40.50.2000">
    <property type="entry name" value="Glycogen Phosphorylase B"/>
    <property type="match status" value="1"/>
</dbReference>
<sequence>MLIALSLFSPVLYLLRFKITGTLHWYPHRKSKAWLLKFLIQAKIINKMVVHGDFMKELIVQKHGEAAAGRVFAIPYPHLHDKEQHEDGHGRSEASELMDDARYARPFLLAFGGLRHDKGLDLLLEAIEPLGSQPFTLFIVGKEEDFGQADIERFLRQNPSFREKIVYKTEYIADREVAPFFKLCDAVILPYRKVFTGQSGPFTEGVANGKWIIGPDHGEIGYTIREYRLGYTFEAEDVKDLTKK</sequence>
<comment type="caution">
    <text evidence="2">The sequence shown here is derived from an EMBL/GenBank/DDBJ whole genome shotgun (WGS) entry which is preliminary data.</text>
</comment>
<keyword evidence="1" id="KW-0808">Transferase</keyword>
<evidence type="ECO:0008006" key="4">
    <source>
        <dbReference type="Google" id="ProtNLM"/>
    </source>
</evidence>
<gene>
    <name evidence="2" type="ORF">PACILC2_19520</name>
</gene>
<organism evidence="2 3">
    <name type="scientific">Paenibacillus cisolokensis</name>
    <dbReference type="NCBI Taxonomy" id="1658519"/>
    <lineage>
        <taxon>Bacteria</taxon>
        <taxon>Bacillati</taxon>
        <taxon>Bacillota</taxon>
        <taxon>Bacilli</taxon>
        <taxon>Bacillales</taxon>
        <taxon>Paenibacillaceae</taxon>
        <taxon>Paenibacillus</taxon>
    </lineage>
</organism>
<dbReference type="SUPFAM" id="SSF53756">
    <property type="entry name" value="UDP-Glycosyltransferase/glycogen phosphorylase"/>
    <property type="match status" value="1"/>
</dbReference>
<dbReference type="Pfam" id="PF13692">
    <property type="entry name" value="Glyco_trans_1_4"/>
    <property type="match status" value="1"/>
</dbReference>
<keyword evidence="3" id="KW-1185">Reference proteome</keyword>
<dbReference type="PANTHER" id="PTHR46401">
    <property type="entry name" value="GLYCOSYLTRANSFERASE WBBK-RELATED"/>
    <property type="match status" value="1"/>
</dbReference>
<evidence type="ECO:0000256" key="1">
    <source>
        <dbReference type="ARBA" id="ARBA00022679"/>
    </source>
</evidence>
<evidence type="ECO:0000313" key="2">
    <source>
        <dbReference type="EMBL" id="GIQ63384.1"/>
    </source>
</evidence>
<proteinExistence type="predicted"/>
<dbReference type="PANTHER" id="PTHR46401:SF2">
    <property type="entry name" value="GLYCOSYLTRANSFERASE WBBK-RELATED"/>
    <property type="match status" value="1"/>
</dbReference>
<dbReference type="Proteomes" id="UP000680304">
    <property type="component" value="Unassembled WGS sequence"/>
</dbReference>